<dbReference type="PROSITE" id="PS50885">
    <property type="entry name" value="HAMP"/>
    <property type="match status" value="1"/>
</dbReference>
<comment type="caution">
    <text evidence="8">The sequence shown here is derived from an EMBL/GenBank/DDBJ whole genome shotgun (WGS) entry which is preliminary data.</text>
</comment>
<dbReference type="EMBL" id="MKCT01000061">
    <property type="protein sequence ID" value="OHX18006.1"/>
    <property type="molecule type" value="Genomic_DNA"/>
</dbReference>
<evidence type="ECO:0000313" key="9">
    <source>
        <dbReference type="EMBL" id="OHX18006.1"/>
    </source>
</evidence>
<dbReference type="InterPro" id="IPR024478">
    <property type="entry name" value="HlyB_4HB_MCP"/>
</dbReference>
<dbReference type="InterPro" id="IPR004090">
    <property type="entry name" value="Chemotax_Me-accpt_rcpt"/>
</dbReference>
<dbReference type="STRING" id="1903179.BI347_08960"/>
<dbReference type="Gene3D" id="6.10.340.10">
    <property type="match status" value="1"/>
</dbReference>
<dbReference type="OrthoDB" id="2489132at2"/>
<dbReference type="Pfam" id="PF00015">
    <property type="entry name" value="MCPsignal"/>
    <property type="match status" value="1"/>
</dbReference>
<dbReference type="Pfam" id="PF12729">
    <property type="entry name" value="4HB_MCP_1"/>
    <property type="match status" value="1"/>
</dbReference>
<dbReference type="GO" id="GO:0006935">
    <property type="term" value="P:chemotaxis"/>
    <property type="evidence" value="ECO:0007669"/>
    <property type="project" value="InterPro"/>
</dbReference>
<keyword evidence="11" id="KW-1185">Reference proteome</keyword>
<dbReference type="Proteomes" id="UP000180280">
    <property type="component" value="Unassembled WGS sequence"/>
</dbReference>
<dbReference type="GO" id="GO:0016020">
    <property type="term" value="C:membrane"/>
    <property type="evidence" value="ECO:0007669"/>
    <property type="project" value="UniProtKB-SubCell"/>
</dbReference>
<dbReference type="PANTHER" id="PTHR32089:SF112">
    <property type="entry name" value="LYSOZYME-LIKE PROTEIN-RELATED"/>
    <property type="match status" value="1"/>
</dbReference>
<evidence type="ECO:0000313" key="8">
    <source>
        <dbReference type="EMBL" id="OHX13629.1"/>
    </source>
</evidence>
<dbReference type="InterPro" id="IPR004089">
    <property type="entry name" value="MCPsignal_dom"/>
</dbReference>
<dbReference type="RefSeq" id="WP_071114235.1">
    <property type="nucleotide sequence ID" value="NZ_MKCS01000001.1"/>
</dbReference>
<proteinExistence type="inferred from homology"/>
<dbReference type="Pfam" id="PF00672">
    <property type="entry name" value="HAMP"/>
    <property type="match status" value="1"/>
</dbReference>
<evidence type="ECO:0000313" key="10">
    <source>
        <dbReference type="Proteomes" id="UP000180088"/>
    </source>
</evidence>
<protein>
    <recommendedName>
        <fullName evidence="12">Chemotaxis protein</fullName>
    </recommendedName>
</protein>
<reference evidence="10 11" key="1">
    <citation type="submission" date="2016-09" db="EMBL/GenBank/DDBJ databases">
        <title>Chromobacterium muskegensis sp. nov., an insecticidal bacterium isolated from Sphagnum bogs.</title>
        <authorList>
            <person name="Sparks M.E."/>
            <person name="Blackburn M.B."/>
            <person name="Gundersen-Rindal D.E."/>
            <person name="Mitchell A."/>
            <person name="Farrar R."/>
            <person name="Kuhar D."/>
        </authorList>
    </citation>
    <scope>NUCLEOTIDE SEQUENCE [LARGE SCALE GENOMIC DNA]</scope>
    <source>
        <strain evidence="9 11">14B-1</strain>
        <strain evidence="8 10">37-2</strain>
    </source>
</reference>
<dbReference type="PROSITE" id="PS50111">
    <property type="entry name" value="CHEMOTAXIS_TRANSDUC_2"/>
    <property type="match status" value="1"/>
</dbReference>
<dbReference type="Gene3D" id="1.10.287.950">
    <property type="entry name" value="Methyl-accepting chemotaxis protein"/>
    <property type="match status" value="1"/>
</dbReference>
<evidence type="ECO:0000259" key="6">
    <source>
        <dbReference type="PROSITE" id="PS50111"/>
    </source>
</evidence>
<keyword evidence="5" id="KW-0812">Transmembrane</keyword>
<comment type="subcellular location">
    <subcellularLocation>
        <location evidence="1">Membrane</location>
    </subcellularLocation>
</comment>
<dbReference type="PANTHER" id="PTHR32089">
    <property type="entry name" value="METHYL-ACCEPTING CHEMOTAXIS PROTEIN MCPB"/>
    <property type="match status" value="1"/>
</dbReference>
<gene>
    <name evidence="9" type="ORF">BI344_10680</name>
    <name evidence="8" type="ORF">BI347_08960</name>
</gene>
<dbReference type="GO" id="GO:0007165">
    <property type="term" value="P:signal transduction"/>
    <property type="evidence" value="ECO:0007669"/>
    <property type="project" value="UniProtKB-KW"/>
</dbReference>
<evidence type="ECO:0000256" key="1">
    <source>
        <dbReference type="ARBA" id="ARBA00004370"/>
    </source>
</evidence>
<evidence type="ECO:0000313" key="11">
    <source>
        <dbReference type="Proteomes" id="UP000180280"/>
    </source>
</evidence>
<evidence type="ECO:0008006" key="12">
    <source>
        <dbReference type="Google" id="ProtNLM"/>
    </source>
</evidence>
<comment type="similarity">
    <text evidence="3">Belongs to the methyl-accepting chemotaxis (MCP) protein family.</text>
</comment>
<organism evidence="8 10">
    <name type="scientific">Chromobacterium sphagni</name>
    <dbReference type="NCBI Taxonomy" id="1903179"/>
    <lineage>
        <taxon>Bacteria</taxon>
        <taxon>Pseudomonadati</taxon>
        <taxon>Pseudomonadota</taxon>
        <taxon>Betaproteobacteria</taxon>
        <taxon>Neisseriales</taxon>
        <taxon>Chromobacteriaceae</taxon>
        <taxon>Chromobacterium</taxon>
    </lineage>
</organism>
<dbReference type="InterPro" id="IPR003660">
    <property type="entry name" value="HAMP_dom"/>
</dbReference>
<keyword evidence="5" id="KW-0472">Membrane</keyword>
<dbReference type="SMART" id="SM00283">
    <property type="entry name" value="MA"/>
    <property type="match status" value="1"/>
</dbReference>
<feature type="domain" description="HAMP" evidence="7">
    <location>
        <begin position="218"/>
        <end position="271"/>
    </location>
</feature>
<evidence type="ECO:0000256" key="2">
    <source>
        <dbReference type="ARBA" id="ARBA00023224"/>
    </source>
</evidence>
<dbReference type="SMART" id="SM00304">
    <property type="entry name" value="HAMP"/>
    <property type="match status" value="2"/>
</dbReference>
<sequence>MFSALTIGQRILLLACSLLLALCLVGGGGWWSLNGIGSELTVLFGEKLAFRHHLDSMQRSMLRVRQDEKNIFISIGNPANTDQSIQTNKQLLDKEIVQFKELATQAKTMPMAAEHLAEFDSMLQGIDGYQQGMDALYQRIAKGEIAAANAGDAAIVPFKPKLYAARDALNKLTDLADQTSKASEEQMSATMARTIQAMLALVVLALLLGGALAWLISRSITRPLAAMQEKMRHAAEHNDLTVEIDQTGRDEVSETGRALARLLGNLRAFIERTRQDSAQVTSTAQSLSQVSQRIADASRMQTDASSSTAASVEQMTVSINLVADHSHEMASEAQSSMREAVSGTQVAGEAAREMQEIARVIGESEAVIDTLNQRSDEIGNIVEVIHDIAEQTNLLALNAAIEAARAGEMGRGFAVVADEVRKLAERTAQATGEISSKIQAVQGDTTTAVASMREAAERVGSGVALSSQVSERLAQIRELSSRLLEKTSEIAGAMREQSTASNDAAKSVERIASMGAENGQSVEASSDMAQQLSQLAHGLDQAISRFRTA</sequence>
<evidence type="ECO:0000256" key="5">
    <source>
        <dbReference type="SAM" id="Phobius"/>
    </source>
</evidence>
<dbReference type="GO" id="GO:0004888">
    <property type="term" value="F:transmembrane signaling receptor activity"/>
    <property type="evidence" value="ECO:0007669"/>
    <property type="project" value="InterPro"/>
</dbReference>
<evidence type="ECO:0000256" key="4">
    <source>
        <dbReference type="PROSITE-ProRule" id="PRU00284"/>
    </source>
</evidence>
<evidence type="ECO:0000256" key="3">
    <source>
        <dbReference type="ARBA" id="ARBA00029447"/>
    </source>
</evidence>
<dbReference type="EMBL" id="MKCS01000001">
    <property type="protein sequence ID" value="OHX13629.1"/>
    <property type="molecule type" value="Genomic_DNA"/>
</dbReference>
<dbReference type="SUPFAM" id="SSF58104">
    <property type="entry name" value="Methyl-accepting chemotaxis protein (MCP) signaling domain"/>
    <property type="match status" value="1"/>
</dbReference>
<dbReference type="AlphaFoldDB" id="A0A1S1X2G7"/>
<keyword evidence="5" id="KW-1133">Transmembrane helix</keyword>
<evidence type="ECO:0000259" key="7">
    <source>
        <dbReference type="PROSITE" id="PS50885"/>
    </source>
</evidence>
<name>A0A1S1X2G7_9NEIS</name>
<feature type="domain" description="Methyl-accepting transducer" evidence="6">
    <location>
        <begin position="276"/>
        <end position="512"/>
    </location>
</feature>
<keyword evidence="2 4" id="KW-0807">Transducer</keyword>
<accession>A0A1S1X2G7</accession>
<dbReference type="PRINTS" id="PR00260">
    <property type="entry name" value="CHEMTRNSDUCR"/>
</dbReference>
<feature type="transmembrane region" description="Helical" evidence="5">
    <location>
        <begin position="197"/>
        <end position="217"/>
    </location>
</feature>
<dbReference type="Proteomes" id="UP000180088">
    <property type="component" value="Unassembled WGS sequence"/>
</dbReference>
<dbReference type="FunFam" id="1.10.287.950:FF:000001">
    <property type="entry name" value="Methyl-accepting chemotaxis sensory transducer"/>
    <property type="match status" value="1"/>
</dbReference>
<dbReference type="CDD" id="cd11386">
    <property type="entry name" value="MCP_signal"/>
    <property type="match status" value="1"/>
</dbReference>